<keyword evidence="1" id="KW-0472">Membrane</keyword>
<protein>
    <submittedName>
        <fullName evidence="2">Uncharacterized protein</fullName>
    </submittedName>
</protein>
<evidence type="ECO:0000256" key="1">
    <source>
        <dbReference type="SAM" id="Phobius"/>
    </source>
</evidence>
<feature type="transmembrane region" description="Helical" evidence="1">
    <location>
        <begin position="169"/>
        <end position="189"/>
    </location>
</feature>
<accession>A0A645A0U6</accession>
<feature type="transmembrane region" description="Helical" evidence="1">
    <location>
        <begin position="234"/>
        <end position="259"/>
    </location>
</feature>
<feature type="transmembrane region" description="Helical" evidence="1">
    <location>
        <begin position="306"/>
        <end position="327"/>
    </location>
</feature>
<feature type="transmembrane region" description="Helical" evidence="1">
    <location>
        <begin position="63"/>
        <end position="87"/>
    </location>
</feature>
<feature type="transmembrane region" description="Helical" evidence="1">
    <location>
        <begin position="265"/>
        <end position="294"/>
    </location>
</feature>
<dbReference type="AlphaFoldDB" id="A0A645A0U6"/>
<evidence type="ECO:0000313" key="2">
    <source>
        <dbReference type="EMBL" id="MPM46810.1"/>
    </source>
</evidence>
<feature type="transmembrane region" description="Helical" evidence="1">
    <location>
        <begin position="133"/>
        <end position="157"/>
    </location>
</feature>
<feature type="transmembrane region" description="Helical" evidence="1">
    <location>
        <begin position="339"/>
        <end position="358"/>
    </location>
</feature>
<keyword evidence="1" id="KW-1133">Transmembrane helix</keyword>
<dbReference type="EMBL" id="VSSQ01011428">
    <property type="protein sequence ID" value="MPM46810.1"/>
    <property type="molecule type" value="Genomic_DNA"/>
</dbReference>
<organism evidence="2">
    <name type="scientific">bioreactor metagenome</name>
    <dbReference type="NCBI Taxonomy" id="1076179"/>
    <lineage>
        <taxon>unclassified sequences</taxon>
        <taxon>metagenomes</taxon>
        <taxon>ecological metagenomes</taxon>
    </lineage>
</organism>
<feature type="transmembrane region" description="Helical" evidence="1">
    <location>
        <begin position="201"/>
        <end position="222"/>
    </location>
</feature>
<feature type="transmembrane region" description="Helical" evidence="1">
    <location>
        <begin position="108"/>
        <end position="127"/>
    </location>
</feature>
<feature type="transmembrane region" description="Helical" evidence="1">
    <location>
        <begin position="29"/>
        <end position="51"/>
    </location>
</feature>
<name>A0A645A0U6_9ZZZZ</name>
<keyword evidence="1" id="KW-0812">Transmembrane</keyword>
<comment type="caution">
    <text evidence="2">The sequence shown here is derived from an EMBL/GenBank/DDBJ whole genome shotgun (WGS) entry which is preliminary data.</text>
</comment>
<reference evidence="2" key="1">
    <citation type="submission" date="2019-08" db="EMBL/GenBank/DDBJ databases">
        <authorList>
            <person name="Kucharzyk K."/>
            <person name="Murdoch R.W."/>
            <person name="Higgins S."/>
            <person name="Loffler F."/>
        </authorList>
    </citation>
    <scope>NUCLEOTIDE SEQUENCE</scope>
</reference>
<gene>
    <name evidence="2" type="ORF">SDC9_93517</name>
</gene>
<sequence>MAVASATAVFFIHQPETALISCSNKGGDLMWILLPALCVAVAHIAGDNVAVVPDMASLVGPDIYITTIFAYMVFGSLIAGLSAWIGVKSGYELLVVIKRLFGCRGKKILAIAILAVCIPASVLTGGYYCGWAIYKIIGLTPLVGMPLCLLLFSILAAGYGPELLKMSNYISLFLVPIVIVMILTCDLNAVRSINLSADVDWLLVCALIGYNVGGMRPVLVVETTAYLTQKGYKAIFLVILAKLFEGIITLVMAHLVLITQIDGPLALSGVCASIFGSNAVYFFDIILFCTFMNTMAPAMMVNAKQVSILTGVSFWPALFIAALLVYLGTFADFRMILKVMSFTGLFMAVFIIYTAYFLHKNGIKQS</sequence>
<proteinExistence type="predicted"/>